<dbReference type="PANTHER" id="PTHR32092">
    <property type="entry name" value="6-PHOSPHO-BETA-GLUCOSIDASE-RELATED"/>
    <property type="match status" value="1"/>
</dbReference>
<comment type="subunit">
    <text evidence="1">Homotetramer.</text>
</comment>
<accession>A0ABS6F227</accession>
<evidence type="ECO:0000313" key="4">
    <source>
        <dbReference type="EMBL" id="MBU5592545.1"/>
    </source>
</evidence>
<keyword evidence="5" id="KW-1185">Reference proteome</keyword>
<dbReference type="PANTHER" id="PTHR32092:SF5">
    <property type="entry name" value="6-PHOSPHO-BETA-GLUCOSIDASE"/>
    <property type="match status" value="1"/>
</dbReference>
<protein>
    <submittedName>
        <fullName evidence="4">6-phospho-beta-glucosidase</fullName>
    </submittedName>
</protein>
<comment type="caution">
    <text evidence="4">The sequence shown here is derived from an EMBL/GenBank/DDBJ whole genome shotgun (WGS) entry which is preliminary data.</text>
</comment>
<dbReference type="RefSeq" id="WP_216457317.1">
    <property type="nucleotide sequence ID" value="NZ_JAHLQL010000004.1"/>
</dbReference>
<dbReference type="InterPro" id="IPR019802">
    <property type="entry name" value="GlycHydrolase_4_CS"/>
</dbReference>
<feature type="domain" description="Glycosyl hydrolase family 4 C-terminal" evidence="3">
    <location>
        <begin position="195"/>
        <end position="412"/>
    </location>
</feature>
<organism evidence="4 5">
    <name type="scientific">Clostridium simiarum</name>
    <dbReference type="NCBI Taxonomy" id="2841506"/>
    <lineage>
        <taxon>Bacteria</taxon>
        <taxon>Bacillati</taxon>
        <taxon>Bacillota</taxon>
        <taxon>Clostridia</taxon>
        <taxon>Eubacteriales</taxon>
        <taxon>Clostridiaceae</taxon>
        <taxon>Clostridium</taxon>
    </lineage>
</organism>
<evidence type="ECO:0000256" key="1">
    <source>
        <dbReference type="ARBA" id="ARBA00011881"/>
    </source>
</evidence>
<dbReference type="InterPro" id="IPR022616">
    <property type="entry name" value="Glyco_hydro_4_C"/>
</dbReference>
<gene>
    <name evidence="4" type="ORF">KQI89_12340</name>
</gene>
<dbReference type="PROSITE" id="PS01324">
    <property type="entry name" value="GLYCOSYL_HYDROL_F4"/>
    <property type="match status" value="1"/>
</dbReference>
<keyword evidence="2" id="KW-0520">NAD</keyword>
<dbReference type="Pfam" id="PF02056">
    <property type="entry name" value="Glyco_hydro_4"/>
    <property type="match status" value="1"/>
</dbReference>
<evidence type="ECO:0000313" key="5">
    <source>
        <dbReference type="Proteomes" id="UP000736583"/>
    </source>
</evidence>
<dbReference type="Pfam" id="PF11975">
    <property type="entry name" value="Glyco_hydro_4C"/>
    <property type="match status" value="1"/>
</dbReference>
<dbReference type="CDD" id="cd05296">
    <property type="entry name" value="GH4_P_beta_glucosidase"/>
    <property type="match status" value="1"/>
</dbReference>
<evidence type="ECO:0000259" key="3">
    <source>
        <dbReference type="Pfam" id="PF11975"/>
    </source>
</evidence>
<name>A0ABS6F227_9CLOT</name>
<sequence length="438" mass="48791">MDKLKIVVIGGGSSYTPEIIEGFLKRKDELPVREIVLVDIEAGQEKLNIVGSLAKRMVKKAGLDINIELTLDRKAALKDADFVVTQFRVGGLAARAKDERFPLKYNVIGQETTGPGGFAKALRTIPVILDICKDIEEICPKAFLINFTNPSGMVTEAVNKYTNVKCIGLCNVPIHMRMNFAEILDVSFDDLYVEYAGLNHLVWVKKVWLKGEDITMKMIDMLTDGVSLSMRNIPDIKWNRDYLRALKLIPSPYHRYYLMTDKLLEEELNAAAEGGAGTRAEVVKAVEDRLFELYKDEELKEKPKELEKRGGAYYSDAAVSLISAIYNDKKEVHVVNVVNHGTISGLPKDCVIETNCLIDRRGATPIVLKEELPLEALGVVQAVKSYEVPAIEAAVNGDKGKALIAMANHPLVPSVEVAEKLVEDLLEINKEYLPQFKF</sequence>
<dbReference type="Proteomes" id="UP000736583">
    <property type="component" value="Unassembled WGS sequence"/>
</dbReference>
<proteinExistence type="predicted"/>
<dbReference type="EMBL" id="JAHLQL010000004">
    <property type="protein sequence ID" value="MBU5592545.1"/>
    <property type="molecule type" value="Genomic_DNA"/>
</dbReference>
<evidence type="ECO:0000256" key="2">
    <source>
        <dbReference type="ARBA" id="ARBA00023027"/>
    </source>
</evidence>
<dbReference type="InterPro" id="IPR001088">
    <property type="entry name" value="Glyco_hydro_4"/>
</dbReference>
<reference evidence="4 5" key="1">
    <citation type="submission" date="2021-06" db="EMBL/GenBank/DDBJ databases">
        <authorList>
            <person name="Sun Q."/>
            <person name="Li D."/>
        </authorList>
    </citation>
    <scope>NUCLEOTIDE SEQUENCE [LARGE SCALE GENOMIC DNA]</scope>
    <source>
        <strain evidence="4 5">MSJ-4</strain>
    </source>
</reference>